<sequence>MSNSSYKITMGSLELKQNLSGHRGRVWSICWHPKGICLASCGEDKTIRIWQATNSNWITTMILTEGHTRTIREIAWSPCGNYIASASFDATTAIWDRRSGEFECNATLEGHENEVKSVSWSSSGHLLATCSRDKSVWIWETKDDEYECASVINAHTQDVKKVRWHPNEDILASASYDNTVKIYKEDMIDSDWTCIHTLTSHTSTVWSLSFDKTGERIVTVSDDKTVKIWQEYKSGNTIGISTTNNDSVWKCVCTLSGYHTRTIYDVDWCKITGLIVTACGDDIIRIFKEESDSDIHEPTFSMICSINNAHTQDVNSAQWNPAIVGQLASASDDGLVKIWFYNEFVMIYVCNYTKIDVAETPCIYIKSEVLPTMTDIKPNKIGLPLEEVVDALQKFANISLAESWDNVGLLIEPTSPKHVSNILLTNDLTENVMNEALDLSTDMIISYHPPIFLPLKSITTRTWKERIIAKCLEHKIAVYSPHTAFDSIKGGVNDWLASTFNDVMDSCKPIQPSENEENGMGRLCTLKNQIHIDEAVHLVKQHTKLKFLKLAHALQSDGFINSIAVCAGSGISVLKNVQADLYLTGEMQHHDVLDAIHRGIHVILTNHSNSERGFLETFASTLSNTLNNSVNINVSIVDTDPLEILKSYKLKKSRYVLSCFTAFISLPNIKFNYYTKKVTMPKLNTSLWNIFY</sequence>
<dbReference type="PROSITE" id="PS50294">
    <property type="entry name" value="WD_REPEATS_REGION"/>
    <property type="match status" value="6"/>
</dbReference>
<dbReference type="Gene3D" id="3.40.1390.30">
    <property type="entry name" value="NIF3 (NGG1p interacting factor 3)-like"/>
    <property type="match status" value="1"/>
</dbReference>
<dbReference type="FunFam" id="2.130.10.10:FF:000136">
    <property type="entry name" value="Probable cytosolic iron-sulfur protein assembly protein CIAO1"/>
    <property type="match status" value="1"/>
</dbReference>
<dbReference type="SUPFAM" id="SSF50978">
    <property type="entry name" value="WD40 repeat-like"/>
    <property type="match status" value="1"/>
</dbReference>
<evidence type="ECO:0000256" key="7">
    <source>
        <dbReference type="PROSITE-ProRule" id="PRU00221"/>
    </source>
</evidence>
<organism evidence="8 9">
    <name type="scientific">Vespula maculifrons</name>
    <name type="common">Eastern yellow jacket</name>
    <name type="synonym">Wasp</name>
    <dbReference type="NCBI Taxonomy" id="7453"/>
    <lineage>
        <taxon>Eukaryota</taxon>
        <taxon>Metazoa</taxon>
        <taxon>Ecdysozoa</taxon>
        <taxon>Arthropoda</taxon>
        <taxon>Hexapoda</taxon>
        <taxon>Insecta</taxon>
        <taxon>Pterygota</taxon>
        <taxon>Neoptera</taxon>
        <taxon>Endopterygota</taxon>
        <taxon>Hymenoptera</taxon>
        <taxon>Apocrita</taxon>
        <taxon>Aculeata</taxon>
        <taxon>Vespoidea</taxon>
        <taxon>Vespidae</taxon>
        <taxon>Vespinae</taxon>
        <taxon>Vespula</taxon>
    </lineage>
</organism>
<protein>
    <recommendedName>
        <fullName evidence="5">Probable cytosolic iron-sulfur protein assembly protein Ciao1</fullName>
    </recommendedName>
</protein>
<dbReference type="PROSITE" id="PS00678">
    <property type="entry name" value="WD_REPEATS_1"/>
    <property type="match status" value="1"/>
</dbReference>
<dbReference type="EMBL" id="JAYRBN010000114">
    <property type="protein sequence ID" value="KAL2723533.1"/>
    <property type="molecule type" value="Genomic_DNA"/>
</dbReference>
<feature type="repeat" description="WD" evidence="7">
    <location>
        <begin position="307"/>
        <end position="339"/>
    </location>
</feature>
<dbReference type="InterPro" id="IPR028608">
    <property type="entry name" value="CIAO1/Cia1"/>
</dbReference>
<evidence type="ECO:0000256" key="2">
    <source>
        <dbReference type="ARBA" id="ARBA00022574"/>
    </source>
</evidence>
<dbReference type="Pfam" id="PF00400">
    <property type="entry name" value="WD40"/>
    <property type="match status" value="7"/>
</dbReference>
<dbReference type="PANTHER" id="PTHR19920:SF0">
    <property type="entry name" value="CYTOSOLIC IRON-SULFUR PROTEIN ASSEMBLY PROTEIN CIAO1-RELATED"/>
    <property type="match status" value="1"/>
</dbReference>
<dbReference type="SMART" id="SM00320">
    <property type="entry name" value="WD40"/>
    <property type="match status" value="7"/>
</dbReference>
<dbReference type="AlphaFoldDB" id="A0ABD2ASC4"/>
<feature type="repeat" description="WD" evidence="7">
    <location>
        <begin position="198"/>
        <end position="230"/>
    </location>
</feature>
<proteinExistence type="inferred from homology"/>
<name>A0ABD2ASC4_VESMC</name>
<keyword evidence="3" id="KW-0677">Repeat</keyword>
<dbReference type="Pfam" id="PF01784">
    <property type="entry name" value="DUF34_NIF3"/>
    <property type="match status" value="1"/>
</dbReference>
<dbReference type="CDD" id="cd00200">
    <property type="entry name" value="WD40"/>
    <property type="match status" value="1"/>
</dbReference>
<evidence type="ECO:0000256" key="5">
    <source>
        <dbReference type="HAMAP-Rule" id="MF_03037"/>
    </source>
</evidence>
<comment type="similarity">
    <text evidence="5">Belongs to the WD repeat CIA1 family.</text>
</comment>
<comment type="similarity">
    <text evidence="1">Belongs to the GTP cyclohydrolase I type 2/NIF3 family.</text>
</comment>
<comment type="function">
    <text evidence="5">Essential component of the cytosolic iron-sulfur (Fe/S) protein assembly machinery. Required for the maturation of extramitochondrial Fe/S proteins.</text>
</comment>
<dbReference type="PROSITE" id="PS50082">
    <property type="entry name" value="WD_REPEATS_2"/>
    <property type="match status" value="6"/>
</dbReference>
<keyword evidence="6" id="KW-0479">Metal-binding</keyword>
<dbReference type="FunFam" id="3.40.1390.30:FF:000001">
    <property type="entry name" value="GTP cyclohydrolase 1 type 2"/>
    <property type="match status" value="1"/>
</dbReference>
<dbReference type="HAMAP" id="MF_03037">
    <property type="entry name" value="ciao1"/>
    <property type="match status" value="1"/>
</dbReference>
<evidence type="ECO:0000313" key="9">
    <source>
        <dbReference type="Proteomes" id="UP001607303"/>
    </source>
</evidence>
<feature type="binding site" evidence="6">
    <location>
        <position position="607"/>
    </location>
    <ligand>
        <name>a divalent metal cation</name>
        <dbReference type="ChEBI" id="CHEBI:60240"/>
        <label>1</label>
    </ligand>
</feature>
<dbReference type="SUPFAM" id="SSF102705">
    <property type="entry name" value="NIF3 (NGG1p interacting factor 3)-like"/>
    <property type="match status" value="1"/>
</dbReference>
<feature type="binding site" evidence="6">
    <location>
        <position position="448"/>
    </location>
    <ligand>
        <name>a divalent metal cation</name>
        <dbReference type="ChEBI" id="CHEBI:60240"/>
        <label>1</label>
    </ligand>
</feature>
<dbReference type="InterPro" id="IPR001680">
    <property type="entry name" value="WD40_rpt"/>
</dbReference>
<dbReference type="PANTHER" id="PTHR19920">
    <property type="entry name" value="WD40 PROTEIN CIAO1"/>
    <property type="match status" value="1"/>
</dbReference>
<dbReference type="InterPro" id="IPR002678">
    <property type="entry name" value="DUF34/NIF3"/>
</dbReference>
<evidence type="ECO:0000256" key="6">
    <source>
        <dbReference type="PIRSR" id="PIRSR602678-1"/>
    </source>
</evidence>
<evidence type="ECO:0000256" key="1">
    <source>
        <dbReference type="ARBA" id="ARBA00006964"/>
    </source>
</evidence>
<evidence type="ECO:0000256" key="3">
    <source>
        <dbReference type="ARBA" id="ARBA00022737"/>
    </source>
</evidence>
<feature type="binding site" evidence="6">
    <location>
        <position position="611"/>
    </location>
    <ligand>
        <name>a divalent metal cation</name>
        <dbReference type="ChEBI" id="CHEBI:60240"/>
        <label>1</label>
    </ligand>
</feature>
<feature type="repeat" description="WD" evidence="7">
    <location>
        <begin position="152"/>
        <end position="184"/>
    </location>
</feature>
<dbReference type="InterPro" id="IPR015943">
    <property type="entry name" value="WD40/YVTN_repeat-like_dom_sf"/>
</dbReference>
<feature type="binding site" evidence="6">
    <location>
        <position position="486"/>
    </location>
    <ligand>
        <name>a divalent metal cation</name>
        <dbReference type="ChEBI" id="CHEBI:60240"/>
        <label>1</label>
    </ligand>
</feature>
<dbReference type="NCBIfam" id="TIGR00486">
    <property type="entry name" value="YbgI_SA1388"/>
    <property type="match status" value="1"/>
</dbReference>
<dbReference type="Gene3D" id="2.130.10.10">
    <property type="entry name" value="YVTN repeat-like/Quinoprotein amine dehydrogenase"/>
    <property type="match status" value="1"/>
</dbReference>
<dbReference type="InterPro" id="IPR036069">
    <property type="entry name" value="DUF34/NIF3_sf"/>
</dbReference>
<dbReference type="InterPro" id="IPR019775">
    <property type="entry name" value="WD40_repeat_CS"/>
</dbReference>
<comment type="function">
    <text evidence="4">Key component of the cytosolic iron-sulfur protein assembly (CIA) complex, a multiprotein complex that mediates the incorporation of iron-sulfur cluster into extramitochondrial Fe/S proteins. As a CIA complex component, interacts specifically with CIAO2A or CIAO2B and MMS19 to assist different branches of iron-sulfur protein assembly, depending of its interactors. The complex CIAO1:CIAO2B:MMS19 binds to and facilitates the assembly of most cytosolic-nuclear Fe/S proteins. CIAO1:CIAO2A specifically matures ACO1 and stabilizes IREB2. Seems to specifically modulate the transactivation activity of WT1. As part of the mitotic spindle-associated MMXD complex it may play a role in chromosome segregation.</text>
</comment>
<feature type="repeat" description="WD" evidence="7">
    <location>
        <begin position="19"/>
        <end position="60"/>
    </location>
</feature>
<gene>
    <name evidence="5" type="primary">Ciao1</name>
    <name evidence="8" type="ORF">V1477_019384</name>
</gene>
<dbReference type="Proteomes" id="UP001607303">
    <property type="component" value="Unassembled WGS sequence"/>
</dbReference>
<reference evidence="8 9" key="1">
    <citation type="journal article" date="2024" name="Ann. Entomol. Soc. Am.">
        <title>Genomic analyses of the southern and eastern yellowjacket wasps (Hymenoptera: Vespidae) reveal evolutionary signatures of social life.</title>
        <authorList>
            <person name="Catto M.A."/>
            <person name="Caine P.B."/>
            <person name="Orr S.E."/>
            <person name="Hunt B.G."/>
            <person name="Goodisman M.A.D."/>
        </authorList>
    </citation>
    <scope>NUCLEOTIDE SEQUENCE [LARGE SCALE GENOMIC DNA]</scope>
    <source>
        <strain evidence="8">232</strain>
        <tissue evidence="8">Head and thorax</tissue>
    </source>
</reference>
<keyword evidence="9" id="KW-1185">Reference proteome</keyword>
<dbReference type="GO" id="GO:0016226">
    <property type="term" value="P:iron-sulfur cluster assembly"/>
    <property type="evidence" value="ECO:0007669"/>
    <property type="project" value="UniProtKB-UniRule"/>
</dbReference>
<feature type="repeat" description="WD" evidence="7">
    <location>
        <begin position="64"/>
        <end position="105"/>
    </location>
</feature>
<accession>A0ABD2ASC4</accession>
<comment type="caution">
    <text evidence="8">The sequence shown here is derived from an EMBL/GenBank/DDBJ whole genome shotgun (WGS) entry which is preliminary data.</text>
</comment>
<evidence type="ECO:0000256" key="4">
    <source>
        <dbReference type="ARBA" id="ARBA00060126"/>
    </source>
</evidence>
<dbReference type="InterPro" id="IPR036322">
    <property type="entry name" value="WD40_repeat_dom_sf"/>
</dbReference>
<keyword evidence="2 7" id="KW-0853">WD repeat</keyword>
<feature type="repeat" description="WD" evidence="7">
    <location>
        <begin position="108"/>
        <end position="149"/>
    </location>
</feature>
<evidence type="ECO:0000313" key="8">
    <source>
        <dbReference type="EMBL" id="KAL2723533.1"/>
    </source>
</evidence>